<proteinExistence type="predicted"/>
<dbReference type="Proteomes" id="UP000230093">
    <property type="component" value="Unassembled WGS sequence"/>
</dbReference>
<gene>
    <name evidence="1" type="ORF">COT75_00820</name>
</gene>
<comment type="caution">
    <text evidence="1">The sequence shown here is derived from an EMBL/GenBank/DDBJ whole genome shotgun (WGS) entry which is preliminary data.</text>
</comment>
<evidence type="ECO:0000313" key="1">
    <source>
        <dbReference type="EMBL" id="PIS09569.1"/>
    </source>
</evidence>
<dbReference type="EMBL" id="PEZT01000002">
    <property type="protein sequence ID" value="PIS09569.1"/>
    <property type="molecule type" value="Genomic_DNA"/>
</dbReference>
<protein>
    <submittedName>
        <fullName evidence="1">Uncharacterized protein</fullName>
    </submittedName>
</protein>
<accession>A0A2H0WCD6</accession>
<dbReference type="AlphaFoldDB" id="A0A2H0WCD6"/>
<organism evidence="1 2">
    <name type="scientific">Candidatus Beckwithbacteria bacterium CG10_big_fil_rev_8_21_14_0_10_34_10</name>
    <dbReference type="NCBI Taxonomy" id="1974495"/>
    <lineage>
        <taxon>Bacteria</taxon>
        <taxon>Candidatus Beckwithiibacteriota</taxon>
    </lineage>
</organism>
<evidence type="ECO:0000313" key="2">
    <source>
        <dbReference type="Proteomes" id="UP000230093"/>
    </source>
</evidence>
<reference evidence="2" key="1">
    <citation type="submission" date="2017-09" db="EMBL/GenBank/DDBJ databases">
        <title>Depth-based differentiation of microbial function through sediment-hosted aquifers and enrichment of novel symbionts in the deep terrestrial subsurface.</title>
        <authorList>
            <person name="Probst A.J."/>
            <person name="Ladd B."/>
            <person name="Jarett J.K."/>
            <person name="Geller-Mcgrath D.E."/>
            <person name="Sieber C.M.K."/>
            <person name="Emerson J.B."/>
            <person name="Anantharaman K."/>
            <person name="Thomas B.C."/>
            <person name="Malmstrom R."/>
            <person name="Stieglmeier M."/>
            <person name="Klingl A."/>
            <person name="Woyke T."/>
            <person name="Ryan C.M."/>
            <person name="Banfield J.F."/>
        </authorList>
    </citation>
    <scope>NUCLEOTIDE SEQUENCE [LARGE SCALE GENOMIC DNA]</scope>
</reference>
<name>A0A2H0WCD6_9BACT</name>
<sequence>MTKKHLEEFKVTYTWEPLEWFRLQMSQLAKWLQEPVSFKRQTLTKPELLEWLDETENSRVPTRIQRDQKLMEPIKDIIDIIGEKVL</sequence>